<name>A0A5J4FWG3_9FLAO</name>
<feature type="region of interest" description="Disordered" evidence="2">
    <location>
        <begin position="404"/>
        <end position="439"/>
    </location>
</feature>
<dbReference type="Pfam" id="PF18962">
    <property type="entry name" value="Por_Secre_tail"/>
    <property type="match status" value="1"/>
</dbReference>
<dbReference type="InterPro" id="IPR026444">
    <property type="entry name" value="Secre_tail"/>
</dbReference>
<dbReference type="PROSITE" id="PS51257">
    <property type="entry name" value="PROKAR_LIPOPROTEIN"/>
    <property type="match status" value="1"/>
</dbReference>
<dbReference type="Proteomes" id="UP000326994">
    <property type="component" value="Unassembled WGS sequence"/>
</dbReference>
<keyword evidence="6" id="KW-1185">Reference proteome</keyword>
<reference evidence="5 6" key="1">
    <citation type="submission" date="2019-08" db="EMBL/GenBank/DDBJ databases">
        <title>Ulvibacter marinistellae sp. nov., isolated from a starfish, Patiria pectinifera.</title>
        <authorList>
            <person name="Kawano K."/>
            <person name="Ushijima N."/>
            <person name="Kihara M."/>
            <person name="Itoh H."/>
        </authorList>
    </citation>
    <scope>NUCLEOTIDE SEQUENCE [LARGE SCALE GENOMIC DNA]</scope>
    <source>
        <strain evidence="5 6">KK4</strain>
    </source>
</reference>
<dbReference type="AlphaFoldDB" id="A0A5J4FWG3"/>
<evidence type="ECO:0000256" key="1">
    <source>
        <dbReference type="ARBA" id="ARBA00022729"/>
    </source>
</evidence>
<gene>
    <name evidence="5" type="ORF">ULMS_10420</name>
</gene>
<feature type="chain" id="PRO_5023821850" description="Secretion system C-terminal sorting domain-containing protein" evidence="3">
    <location>
        <begin position="22"/>
        <end position="598"/>
    </location>
</feature>
<keyword evidence="1 3" id="KW-0732">Signal</keyword>
<sequence>MKQLLLILLALFSISTGFSQSCVDVLEDEYYSCGGSNFLLDATCTNAQSYQWFRNNVPLPGETNATYTATQQNDYKVEITTGSGLIISETTTIFNTPPANNGCSSGSNCDNIDINDGTGDGFAQVDLTINDTIILNGQDPSIISVIYYASLNDLNSNLSILNPEAYTNEVEYSQIIYYRTIEENTGCMSFYKFFVLNVNCEVEANQPSNLEVCDIDNDGFGTFNLASLSTEILGSNSPANFTVTYHEVFLEAELNVNIIPNSTEYTNIAGNFQIIYARLSNNNTGCFDIVQFSLIVNETPQPVTPNNLFLVDEDMDGTEIFDLTNVEGKIINSLPSNDFDINYFETLADAQSNMNPIVDPTQYSNITNPQTIHVSVTNFNTGCFSLINFDLILTDTLDIDGDGIPNDDEDLNNNGDLEDDDTDGDNIPNYLDSDDDGDNVETIDEIQGIGAGLGPQIFIDTDGDLIENYLDDDDDGDGILTKDEDYNNNGDPIDDDTNNNDVPDFLDEDVALGVISQHLVGLAIFPNPAKDLLNISMPNLESNATITIYSIQGKQLFSEILNTQATVKNIQIASLQGGVYFVKVETSNGSLTKKFIKK</sequence>
<evidence type="ECO:0000313" key="6">
    <source>
        <dbReference type="Proteomes" id="UP000326994"/>
    </source>
</evidence>
<feature type="domain" description="Secretion system C-terminal sorting" evidence="4">
    <location>
        <begin position="524"/>
        <end position="596"/>
    </location>
</feature>
<protein>
    <recommendedName>
        <fullName evidence="4">Secretion system C-terminal sorting domain-containing protein</fullName>
    </recommendedName>
</protein>
<dbReference type="NCBIfam" id="TIGR04183">
    <property type="entry name" value="Por_Secre_tail"/>
    <property type="match status" value="1"/>
</dbReference>
<dbReference type="OrthoDB" id="1110367at2"/>
<evidence type="ECO:0000313" key="5">
    <source>
        <dbReference type="EMBL" id="GEQ85534.1"/>
    </source>
</evidence>
<proteinExistence type="predicted"/>
<dbReference type="RefSeq" id="WP_151893446.1">
    <property type="nucleotide sequence ID" value="NZ_BKCF01000001.1"/>
</dbReference>
<evidence type="ECO:0000256" key="2">
    <source>
        <dbReference type="SAM" id="MobiDB-lite"/>
    </source>
</evidence>
<feature type="region of interest" description="Disordered" evidence="2">
    <location>
        <begin position="476"/>
        <end position="499"/>
    </location>
</feature>
<comment type="caution">
    <text evidence="5">The sequence shown here is derived from an EMBL/GenBank/DDBJ whole genome shotgun (WGS) entry which is preliminary data.</text>
</comment>
<feature type="compositionally biased region" description="Acidic residues" evidence="2">
    <location>
        <begin position="404"/>
        <end position="424"/>
    </location>
</feature>
<dbReference type="EMBL" id="BKCF01000001">
    <property type="protein sequence ID" value="GEQ85534.1"/>
    <property type="molecule type" value="Genomic_DNA"/>
</dbReference>
<accession>A0A5J4FWG3</accession>
<organism evidence="5 6">
    <name type="scientific">Patiriisocius marinistellae</name>
    <dbReference type="NCBI Taxonomy" id="2494560"/>
    <lineage>
        <taxon>Bacteria</taxon>
        <taxon>Pseudomonadati</taxon>
        <taxon>Bacteroidota</taxon>
        <taxon>Flavobacteriia</taxon>
        <taxon>Flavobacteriales</taxon>
        <taxon>Flavobacteriaceae</taxon>
        <taxon>Patiriisocius</taxon>
    </lineage>
</organism>
<evidence type="ECO:0000256" key="3">
    <source>
        <dbReference type="SAM" id="SignalP"/>
    </source>
</evidence>
<evidence type="ECO:0000259" key="4">
    <source>
        <dbReference type="Pfam" id="PF18962"/>
    </source>
</evidence>
<feature type="signal peptide" evidence="3">
    <location>
        <begin position="1"/>
        <end position="21"/>
    </location>
</feature>